<evidence type="ECO:0000313" key="2">
    <source>
        <dbReference type="EMBL" id="KAJ7776913.1"/>
    </source>
</evidence>
<gene>
    <name evidence="2" type="ORF">DFH07DRAFT_798186</name>
</gene>
<sequence>MIGILFLACVLVSSRAVPIEIPPPKVILGSRSIGGSGSLEGREEFIIFDNAVEPVEKREKFTIFDTAAEPVEKREEFIIFDNAAEPVAAWDDRVDNPINRECEGGCVSFKYY</sequence>
<proteinExistence type="predicted"/>
<dbReference type="EMBL" id="JARJLG010000011">
    <property type="protein sequence ID" value="KAJ7776913.1"/>
    <property type="molecule type" value="Genomic_DNA"/>
</dbReference>
<organism evidence="2 3">
    <name type="scientific">Mycena maculata</name>
    <dbReference type="NCBI Taxonomy" id="230809"/>
    <lineage>
        <taxon>Eukaryota</taxon>
        <taxon>Fungi</taxon>
        <taxon>Dikarya</taxon>
        <taxon>Basidiomycota</taxon>
        <taxon>Agaricomycotina</taxon>
        <taxon>Agaricomycetes</taxon>
        <taxon>Agaricomycetidae</taxon>
        <taxon>Agaricales</taxon>
        <taxon>Marasmiineae</taxon>
        <taxon>Mycenaceae</taxon>
        <taxon>Mycena</taxon>
    </lineage>
</organism>
<dbReference type="AlphaFoldDB" id="A0AAD7K6V0"/>
<protein>
    <submittedName>
        <fullName evidence="2">Uncharacterized protein</fullName>
    </submittedName>
</protein>
<keyword evidence="1" id="KW-0732">Signal</keyword>
<dbReference type="Proteomes" id="UP001215280">
    <property type="component" value="Unassembled WGS sequence"/>
</dbReference>
<feature type="signal peptide" evidence="1">
    <location>
        <begin position="1"/>
        <end position="16"/>
    </location>
</feature>
<reference evidence="2" key="1">
    <citation type="submission" date="2023-03" db="EMBL/GenBank/DDBJ databases">
        <title>Massive genome expansion in bonnet fungi (Mycena s.s.) driven by repeated elements and novel gene families across ecological guilds.</title>
        <authorList>
            <consortium name="Lawrence Berkeley National Laboratory"/>
            <person name="Harder C.B."/>
            <person name="Miyauchi S."/>
            <person name="Viragh M."/>
            <person name="Kuo A."/>
            <person name="Thoen E."/>
            <person name="Andreopoulos B."/>
            <person name="Lu D."/>
            <person name="Skrede I."/>
            <person name="Drula E."/>
            <person name="Henrissat B."/>
            <person name="Morin E."/>
            <person name="Kohler A."/>
            <person name="Barry K."/>
            <person name="LaButti K."/>
            <person name="Morin E."/>
            <person name="Salamov A."/>
            <person name="Lipzen A."/>
            <person name="Mereny Z."/>
            <person name="Hegedus B."/>
            <person name="Baldrian P."/>
            <person name="Stursova M."/>
            <person name="Weitz H."/>
            <person name="Taylor A."/>
            <person name="Grigoriev I.V."/>
            <person name="Nagy L.G."/>
            <person name="Martin F."/>
            <person name="Kauserud H."/>
        </authorList>
    </citation>
    <scope>NUCLEOTIDE SEQUENCE</scope>
    <source>
        <strain evidence="2">CBHHK188m</strain>
    </source>
</reference>
<accession>A0AAD7K6V0</accession>
<keyword evidence="3" id="KW-1185">Reference proteome</keyword>
<comment type="caution">
    <text evidence="2">The sequence shown here is derived from an EMBL/GenBank/DDBJ whole genome shotgun (WGS) entry which is preliminary data.</text>
</comment>
<evidence type="ECO:0000313" key="3">
    <source>
        <dbReference type="Proteomes" id="UP001215280"/>
    </source>
</evidence>
<name>A0AAD7K6V0_9AGAR</name>
<feature type="chain" id="PRO_5042081549" evidence="1">
    <location>
        <begin position="17"/>
        <end position="112"/>
    </location>
</feature>
<evidence type="ECO:0000256" key="1">
    <source>
        <dbReference type="SAM" id="SignalP"/>
    </source>
</evidence>